<gene>
    <name evidence="2" type="ORF">WJX73_009940</name>
</gene>
<feature type="compositionally biased region" description="Polar residues" evidence="1">
    <location>
        <begin position="93"/>
        <end position="109"/>
    </location>
</feature>
<accession>A0AAW1PR15</accession>
<organism evidence="2 3">
    <name type="scientific">Symbiochloris irregularis</name>
    <dbReference type="NCBI Taxonomy" id="706552"/>
    <lineage>
        <taxon>Eukaryota</taxon>
        <taxon>Viridiplantae</taxon>
        <taxon>Chlorophyta</taxon>
        <taxon>core chlorophytes</taxon>
        <taxon>Trebouxiophyceae</taxon>
        <taxon>Trebouxiales</taxon>
        <taxon>Trebouxiaceae</taxon>
        <taxon>Symbiochloris</taxon>
    </lineage>
</organism>
<feature type="compositionally biased region" description="Basic residues" evidence="1">
    <location>
        <begin position="118"/>
        <end position="129"/>
    </location>
</feature>
<protein>
    <submittedName>
        <fullName evidence="2">Uncharacterized protein</fullName>
    </submittedName>
</protein>
<evidence type="ECO:0000256" key="1">
    <source>
        <dbReference type="SAM" id="MobiDB-lite"/>
    </source>
</evidence>
<dbReference type="Proteomes" id="UP001465755">
    <property type="component" value="Unassembled WGS sequence"/>
</dbReference>
<feature type="compositionally biased region" description="Low complexity" evidence="1">
    <location>
        <begin position="60"/>
        <end position="92"/>
    </location>
</feature>
<evidence type="ECO:0000313" key="2">
    <source>
        <dbReference type="EMBL" id="KAK9811202.1"/>
    </source>
</evidence>
<keyword evidence="3" id="KW-1185">Reference proteome</keyword>
<evidence type="ECO:0000313" key="3">
    <source>
        <dbReference type="Proteomes" id="UP001465755"/>
    </source>
</evidence>
<dbReference type="AlphaFoldDB" id="A0AAW1PR15"/>
<proteinExistence type="predicted"/>
<dbReference type="EMBL" id="JALJOQ010000011">
    <property type="protein sequence ID" value="KAK9811202.1"/>
    <property type="molecule type" value="Genomic_DNA"/>
</dbReference>
<comment type="caution">
    <text evidence="2">The sequence shown here is derived from an EMBL/GenBank/DDBJ whole genome shotgun (WGS) entry which is preliminary data.</text>
</comment>
<feature type="region of interest" description="Disordered" evidence="1">
    <location>
        <begin position="55"/>
        <end position="152"/>
    </location>
</feature>
<sequence length="162" mass="17483">MNKTFCRARVLQSSDCTPESAAQLITDFLTRDLDVRQDIDRNLSKAAEGLREWAALPESLQPTAAPQAAPGTQATPLPEKQASPAPARQQAQGLQVLTETHSPKLQTTMPVEAANRASRLKKKKKKQKHQQITGNEKQAAAPANGCKATQPCYCDRQGAPAG</sequence>
<reference evidence="2 3" key="1">
    <citation type="journal article" date="2024" name="Nat. Commun.">
        <title>Phylogenomics reveals the evolutionary origins of lichenization in chlorophyte algae.</title>
        <authorList>
            <person name="Puginier C."/>
            <person name="Libourel C."/>
            <person name="Otte J."/>
            <person name="Skaloud P."/>
            <person name="Haon M."/>
            <person name="Grisel S."/>
            <person name="Petersen M."/>
            <person name="Berrin J.G."/>
            <person name="Delaux P.M."/>
            <person name="Dal Grande F."/>
            <person name="Keller J."/>
        </authorList>
    </citation>
    <scope>NUCLEOTIDE SEQUENCE [LARGE SCALE GENOMIC DNA]</scope>
    <source>
        <strain evidence="2 3">SAG 2036</strain>
    </source>
</reference>
<name>A0AAW1PR15_9CHLO</name>